<dbReference type="Pfam" id="PF04024">
    <property type="entry name" value="PspC"/>
    <property type="match status" value="1"/>
</dbReference>
<evidence type="ECO:0000256" key="1">
    <source>
        <dbReference type="SAM" id="MobiDB-lite"/>
    </source>
</evidence>
<dbReference type="Proteomes" id="UP000199065">
    <property type="component" value="Unassembled WGS sequence"/>
</dbReference>
<feature type="region of interest" description="Disordered" evidence="1">
    <location>
        <begin position="436"/>
        <end position="475"/>
    </location>
</feature>
<keyword evidence="5" id="KW-1185">Reference proteome</keyword>
<accession>A0A1I2PPC2</accession>
<feature type="transmembrane region" description="Helical" evidence="2">
    <location>
        <begin position="112"/>
        <end position="130"/>
    </location>
</feature>
<feature type="domain" description="Phage shock protein PspC N-terminal" evidence="3">
    <location>
        <begin position="34"/>
        <end position="82"/>
    </location>
</feature>
<reference evidence="4 5" key="1">
    <citation type="submission" date="2016-10" db="EMBL/GenBank/DDBJ databases">
        <authorList>
            <person name="de Groot N.N."/>
        </authorList>
    </citation>
    <scope>NUCLEOTIDE SEQUENCE [LARGE SCALE GENOMIC DNA]</scope>
    <source>
        <strain>J11</strain>
        <strain evidence="5">PG 39</strain>
    </source>
</reference>
<dbReference type="STRING" id="185761.SAMN05660282_00160"/>
<feature type="region of interest" description="Disordered" evidence="1">
    <location>
        <begin position="232"/>
        <end position="253"/>
    </location>
</feature>
<evidence type="ECO:0000313" key="5">
    <source>
        <dbReference type="Proteomes" id="UP000199065"/>
    </source>
</evidence>
<gene>
    <name evidence="4" type="ORF">SAMN05660282_00160</name>
</gene>
<evidence type="ECO:0000256" key="2">
    <source>
        <dbReference type="SAM" id="Phobius"/>
    </source>
</evidence>
<keyword evidence="2" id="KW-1133">Transmembrane helix</keyword>
<feature type="transmembrane region" description="Helical" evidence="2">
    <location>
        <begin position="54"/>
        <end position="78"/>
    </location>
</feature>
<dbReference type="InterPro" id="IPR007168">
    <property type="entry name" value="Phageshock_PspC_N"/>
</dbReference>
<organism evidence="4 5">
    <name type="scientific">Corynebacterium spheniscorum</name>
    <dbReference type="NCBI Taxonomy" id="185761"/>
    <lineage>
        <taxon>Bacteria</taxon>
        <taxon>Bacillati</taxon>
        <taxon>Actinomycetota</taxon>
        <taxon>Actinomycetes</taxon>
        <taxon>Mycobacteriales</taxon>
        <taxon>Corynebacteriaceae</taxon>
        <taxon>Corynebacterium</taxon>
    </lineage>
</organism>
<dbReference type="AlphaFoldDB" id="A0A1I2PPC2"/>
<evidence type="ECO:0000259" key="3">
    <source>
        <dbReference type="Pfam" id="PF04024"/>
    </source>
</evidence>
<keyword evidence="2" id="KW-0472">Membrane</keyword>
<dbReference type="RefSeq" id="WP_177180002.1">
    <property type="nucleotide sequence ID" value="NZ_FOPJ01000001.1"/>
</dbReference>
<keyword evidence="2" id="KW-0812">Transmembrane</keyword>
<evidence type="ECO:0000313" key="4">
    <source>
        <dbReference type="EMBL" id="SFG17898.1"/>
    </source>
</evidence>
<proteinExistence type="predicted"/>
<sequence>MSYLPPSPPNPKSPDFKSMWATRPVRIPREMGHRAKLAGVCEGIGVRYQVDPTIVRVVFIAATIFAGAGLPAYLLAWACMPRYGSARSPFEQLFNMNAKTTWSPIAEKDERFSAVLLIFLIFFTSGSGSLGTGLTWIGLIFLLGGWWLLHAARPVAPMNLLVPTKDNAAFITGEPVDLSAYGVFDPRVNQSYGPKHDVYQPSNFADFSEQPIMSTGAPRDPRTPPAWDPLGAAPFAWDLPEPGPAPSQSTAKEKSKIWPWVVGGALFTGTVLTVAAAASWPTYWTFAQGDEDQSSYEAEYSSENEPEGDGSDVVLDNEDFSSATKIKVNESVNLGGEYVTGSRGLVLDLSQLDMPKEDQYVQVKGGTGPTRVILPKSAPVSVSCLNMNYPSYAHRCEDGDFNLPAHGQGPRIHIEAAADYGVYDVISAEKAELLMQQSPQSYPADAPEHAPAGDPAEDPANALEDVQEDEPVHVG</sequence>
<name>A0A1I2PPC2_9CORY</name>
<dbReference type="EMBL" id="FOPJ01000001">
    <property type="protein sequence ID" value="SFG17898.1"/>
    <property type="molecule type" value="Genomic_DNA"/>
</dbReference>
<protein>
    <submittedName>
        <fullName evidence="4">Phage shock protein C (PspC) family protein</fullName>
    </submittedName>
</protein>